<dbReference type="InterPro" id="IPR052378">
    <property type="entry name" value="NosR_regulator"/>
</dbReference>
<feature type="transmembrane region" description="Helical" evidence="4">
    <location>
        <begin position="16"/>
        <end position="35"/>
    </location>
</feature>
<comment type="caution">
    <text evidence="6">The sequence shown here is derived from an EMBL/GenBank/DDBJ whole genome shotgun (WGS) entry which is preliminary data.</text>
</comment>
<feature type="transmembrane region" description="Helical" evidence="4">
    <location>
        <begin position="103"/>
        <end position="123"/>
    </location>
</feature>
<sequence length="148" mass="16603">LSLSLLRGWIAHGLDPLAYLPTLAVLFTALLLPFLGKKHYYCTWVCPFGSLQELTARLPLPKIQVSPSVYRWMKRIRWTALALLLLLLWTGLGGFLLDYEPFTAFLVTTVSPVVLILGALFILSSCFVPRLWCHSLCPMGALLDLSEQ</sequence>
<feature type="transmembrane region" description="Helical" evidence="4">
    <location>
        <begin position="78"/>
        <end position="97"/>
    </location>
</feature>
<evidence type="ECO:0000256" key="4">
    <source>
        <dbReference type="SAM" id="Phobius"/>
    </source>
</evidence>
<evidence type="ECO:0000313" key="6">
    <source>
        <dbReference type="EMBL" id="EJW97539.1"/>
    </source>
</evidence>
<dbReference type="InterPro" id="IPR017896">
    <property type="entry name" value="4Fe4S_Fe-S-bd"/>
</dbReference>
<feature type="domain" description="4Fe-4S ferredoxin-type" evidence="5">
    <location>
        <begin position="22"/>
        <end position="63"/>
    </location>
</feature>
<evidence type="ECO:0000259" key="5">
    <source>
        <dbReference type="Pfam" id="PF12801"/>
    </source>
</evidence>
<dbReference type="AlphaFoldDB" id="J9GDW1"/>
<accession>J9GDW1</accession>
<evidence type="ECO:0000256" key="2">
    <source>
        <dbReference type="ARBA" id="ARBA00022475"/>
    </source>
</evidence>
<keyword evidence="3 4" id="KW-0472">Membrane</keyword>
<gene>
    <name evidence="6" type="ORF">EVA_14353</name>
</gene>
<dbReference type="PANTHER" id="PTHR30224:SF4">
    <property type="entry name" value="ELECTRON TRANSPORT PROTEIN YCCM-RELATED"/>
    <property type="match status" value="1"/>
</dbReference>
<name>J9GDW1_9ZZZZ</name>
<protein>
    <submittedName>
        <fullName evidence="6">Membrane bound regulatory protein</fullName>
    </submittedName>
</protein>
<comment type="subcellular location">
    <subcellularLocation>
        <location evidence="1">Cell membrane</location>
    </subcellularLocation>
</comment>
<dbReference type="Pfam" id="PF12801">
    <property type="entry name" value="Fer4_5"/>
    <property type="match status" value="2"/>
</dbReference>
<evidence type="ECO:0000256" key="1">
    <source>
        <dbReference type="ARBA" id="ARBA00004236"/>
    </source>
</evidence>
<reference evidence="6" key="1">
    <citation type="journal article" date="2012" name="PLoS ONE">
        <title>Gene sets for utilization of primary and secondary nutrition supplies in the distal gut of endangered iberian lynx.</title>
        <authorList>
            <person name="Alcaide M."/>
            <person name="Messina E."/>
            <person name="Richter M."/>
            <person name="Bargiela R."/>
            <person name="Peplies J."/>
            <person name="Huws S.A."/>
            <person name="Newbold C.J."/>
            <person name="Golyshin P.N."/>
            <person name="Simon M.A."/>
            <person name="Lopez G."/>
            <person name="Yakimov M.M."/>
            <person name="Ferrer M."/>
        </authorList>
    </citation>
    <scope>NUCLEOTIDE SEQUENCE</scope>
</reference>
<organism evidence="6">
    <name type="scientific">gut metagenome</name>
    <dbReference type="NCBI Taxonomy" id="749906"/>
    <lineage>
        <taxon>unclassified sequences</taxon>
        <taxon>metagenomes</taxon>
        <taxon>organismal metagenomes</taxon>
    </lineage>
</organism>
<keyword evidence="2" id="KW-1003">Cell membrane</keyword>
<feature type="non-terminal residue" evidence="6">
    <location>
        <position position="1"/>
    </location>
</feature>
<dbReference type="PANTHER" id="PTHR30224">
    <property type="entry name" value="ELECTRON TRANSPORT PROTEIN"/>
    <property type="match status" value="1"/>
</dbReference>
<evidence type="ECO:0000256" key="3">
    <source>
        <dbReference type="ARBA" id="ARBA00023136"/>
    </source>
</evidence>
<feature type="domain" description="4Fe-4S ferredoxin-type" evidence="5">
    <location>
        <begin position="112"/>
        <end position="146"/>
    </location>
</feature>
<dbReference type="GO" id="GO:0005886">
    <property type="term" value="C:plasma membrane"/>
    <property type="evidence" value="ECO:0007669"/>
    <property type="project" value="UniProtKB-SubCell"/>
</dbReference>
<keyword evidence="4" id="KW-1133">Transmembrane helix</keyword>
<proteinExistence type="predicted"/>
<keyword evidence="4" id="KW-0812">Transmembrane</keyword>
<dbReference type="EMBL" id="AMCI01004714">
    <property type="protein sequence ID" value="EJW97539.1"/>
    <property type="molecule type" value="Genomic_DNA"/>
</dbReference>